<organism evidence="2">
    <name type="scientific">Zea mays</name>
    <name type="common">Maize</name>
    <dbReference type="NCBI Taxonomy" id="4577"/>
    <lineage>
        <taxon>Eukaryota</taxon>
        <taxon>Viridiplantae</taxon>
        <taxon>Streptophyta</taxon>
        <taxon>Embryophyta</taxon>
        <taxon>Tracheophyta</taxon>
        <taxon>Spermatophyta</taxon>
        <taxon>Magnoliopsida</taxon>
        <taxon>Liliopsida</taxon>
        <taxon>Poales</taxon>
        <taxon>Poaceae</taxon>
        <taxon>PACMAD clade</taxon>
        <taxon>Panicoideae</taxon>
        <taxon>Andropogonodae</taxon>
        <taxon>Andropogoneae</taxon>
        <taxon>Tripsacinae</taxon>
        <taxon>Zea</taxon>
    </lineage>
</organism>
<dbReference type="ExpressionAtlas" id="B6TDW3">
    <property type="expression patterns" value="baseline and differential"/>
</dbReference>
<name>B6TDW3_MAIZE</name>
<accession>B6TDW3</accession>
<dbReference type="RefSeq" id="NP_001143783.2">
    <property type="nucleotide sequence ID" value="NM_001150311.2"/>
</dbReference>
<dbReference type="AlphaFoldDB" id="B6TDW3"/>
<proteinExistence type="evidence at transcript level"/>
<evidence type="ECO:0000313" key="2">
    <source>
        <dbReference type="EMBL" id="ACG35296.1"/>
    </source>
</evidence>
<keyword evidence="1" id="KW-0732">Signal</keyword>
<feature type="signal peptide" evidence="1">
    <location>
        <begin position="1"/>
        <end position="30"/>
    </location>
</feature>
<dbReference type="GeneID" id="100276549"/>
<reference evidence="2" key="1">
    <citation type="journal article" date="2009" name="Plant Mol. Biol.">
        <title>Insights into corn genes derived from large-scale cDNA sequencing.</title>
        <authorList>
            <person name="Alexandrov N.N."/>
            <person name="Brover V.V."/>
            <person name="Freidin S."/>
            <person name="Troukhan M.E."/>
            <person name="Tatarinova T.V."/>
            <person name="Zhang H."/>
            <person name="Swaller T.J."/>
            <person name="Lu Y.P."/>
            <person name="Bouck J."/>
            <person name="Flavell R.B."/>
            <person name="Feldmann K.A."/>
        </authorList>
    </citation>
    <scope>NUCLEOTIDE SEQUENCE</scope>
</reference>
<feature type="chain" id="PRO_5002850026" evidence="1">
    <location>
        <begin position="31"/>
        <end position="156"/>
    </location>
</feature>
<evidence type="ECO:0000256" key="1">
    <source>
        <dbReference type="SAM" id="SignalP"/>
    </source>
</evidence>
<sequence length="156" mass="16626">MKSRSMASSAALLVLALALVAATAPQVAEAKKKRAAESGEAAEAKKIQDDFCSTLCEGKKGTDLVVCKESCALSQQSNLVLYGRIQCKGKCTEQKGITAPAMKVCQEECDKAYVVKAAEVTKACSVTCAKEKNPRLSENCKRSCTPSSFLKRSPLK</sequence>
<dbReference type="EMBL" id="EU963178">
    <property type="protein sequence ID" value="ACG35296.1"/>
    <property type="molecule type" value="mRNA"/>
</dbReference>
<dbReference type="OrthoDB" id="705376at2759"/>
<protein>
    <submittedName>
        <fullName evidence="2">Uncharacterized protein</fullName>
    </submittedName>
</protein>
<dbReference type="KEGG" id="zma:100276549"/>